<dbReference type="EMBL" id="JAJHNU010000005">
    <property type="protein sequence ID" value="MDN4122736.1"/>
    <property type="molecule type" value="Genomic_DNA"/>
</dbReference>
<reference evidence="1" key="1">
    <citation type="submission" date="2021-11" db="EMBL/GenBank/DDBJ databases">
        <title>Draft genome sequence of Alcaligenes endophyticus type strain CCUG 75668T.</title>
        <authorList>
            <person name="Salva-Serra F."/>
            <person name="Duran R.E."/>
            <person name="Seeger M."/>
            <person name="Moore E.R.B."/>
            <person name="Jaen-Luchoro D."/>
        </authorList>
    </citation>
    <scope>NUCLEOTIDE SEQUENCE</scope>
    <source>
        <strain evidence="1">CCUG 75668</strain>
    </source>
</reference>
<dbReference type="Proteomes" id="UP001168613">
    <property type="component" value="Unassembled WGS sequence"/>
</dbReference>
<name>A0ABT8EN53_9BURK</name>
<comment type="caution">
    <text evidence="1">The sequence shown here is derived from an EMBL/GenBank/DDBJ whole genome shotgun (WGS) entry which is preliminary data.</text>
</comment>
<gene>
    <name evidence="1" type="ORF">LMS43_15705</name>
</gene>
<dbReference type="InterPro" id="IPR021292">
    <property type="entry name" value="DUF2863"/>
</dbReference>
<evidence type="ECO:0000313" key="2">
    <source>
        <dbReference type="Proteomes" id="UP001168613"/>
    </source>
</evidence>
<protein>
    <submittedName>
        <fullName evidence="1">DUF2863 family protein</fullName>
    </submittedName>
</protein>
<accession>A0ABT8EN53</accession>
<evidence type="ECO:0000313" key="1">
    <source>
        <dbReference type="EMBL" id="MDN4122736.1"/>
    </source>
</evidence>
<organism evidence="1 2">
    <name type="scientific">Alcaligenes endophyticus</name>
    <dbReference type="NCBI Taxonomy" id="1929088"/>
    <lineage>
        <taxon>Bacteria</taxon>
        <taxon>Pseudomonadati</taxon>
        <taxon>Pseudomonadota</taxon>
        <taxon>Betaproteobacteria</taxon>
        <taxon>Burkholderiales</taxon>
        <taxon>Alcaligenaceae</taxon>
        <taxon>Alcaligenes</taxon>
    </lineage>
</organism>
<dbReference type="Pfam" id="PF11062">
    <property type="entry name" value="DUF2863"/>
    <property type="match status" value="1"/>
</dbReference>
<dbReference type="RefSeq" id="WP_266123744.1">
    <property type="nucleotide sequence ID" value="NZ_JAJHNU010000005.1"/>
</dbReference>
<keyword evidence="2" id="KW-1185">Reference proteome</keyword>
<sequence length="400" mass="45182">MTPQLFTQSPKDVQRLIHYADAMMRSGSLVEEKYWHKLLCSLLNKLLSSKKNQSIEQTLDLLLQHELLQHYEIVLEHTESMAESMVIEHQGQHYEALLFTAPMTLWTRYQLPPGHLPSHSIDTLRQGLQEHVFTAHTRLALLHELVNYDTMPETFRQVHEWTQKLAHQALVPDGAGFELANNSETGNLLADARFLVGVAITPVGMPLFQWQEALDAPPEATERVHQSWRELCQQQLAPLLMGCQVQFLPPNGYYHNIREADREIRPLTIQAGVSWLQAAANIQPQELIVSIAACGQEHIEEYRVGFSVKGSSAVIYGCIWPVLSQDEVDSSKSDAEHIDIPDTIAALLKSLGVEGIQRHPGIYTPETCEDCQAPFFPSVQGELKHPELPDEINLEPVQLH</sequence>
<proteinExistence type="predicted"/>